<dbReference type="Proteomes" id="UP000663828">
    <property type="component" value="Unassembled WGS sequence"/>
</dbReference>
<sequence length="204" mass="23042">MSTTAKVQNETVCKQQQQQQTEKQTDTFSVNDNQSLRESGTNLALIDFLQCYVRIEPCKIEDYGISYSEAIGATFQTYESLPERTPKSMQQLQDNDQSNQCITSTAAESNEEQRSFKMTECKKFMANSQTPITSVSNVPSPRTSTPISQDPSETHRNRKVTFKLPELEQESDSESANPLPDISSLSKHLMKMNVTHESDQNQSK</sequence>
<gene>
    <name evidence="2" type="ORF">XAT740_LOCUS40387</name>
</gene>
<reference evidence="2" key="1">
    <citation type="submission" date="2021-02" db="EMBL/GenBank/DDBJ databases">
        <authorList>
            <person name="Nowell W R."/>
        </authorList>
    </citation>
    <scope>NUCLEOTIDE SEQUENCE</scope>
</reference>
<evidence type="ECO:0000313" key="2">
    <source>
        <dbReference type="EMBL" id="CAF1514030.1"/>
    </source>
</evidence>
<evidence type="ECO:0000256" key="1">
    <source>
        <dbReference type="SAM" id="MobiDB-lite"/>
    </source>
</evidence>
<feature type="region of interest" description="Disordered" evidence="1">
    <location>
        <begin position="1"/>
        <end position="27"/>
    </location>
</feature>
<keyword evidence="3" id="KW-1185">Reference proteome</keyword>
<organism evidence="2 3">
    <name type="scientific">Adineta ricciae</name>
    <name type="common">Rotifer</name>
    <dbReference type="NCBI Taxonomy" id="249248"/>
    <lineage>
        <taxon>Eukaryota</taxon>
        <taxon>Metazoa</taxon>
        <taxon>Spiralia</taxon>
        <taxon>Gnathifera</taxon>
        <taxon>Rotifera</taxon>
        <taxon>Eurotatoria</taxon>
        <taxon>Bdelloidea</taxon>
        <taxon>Adinetida</taxon>
        <taxon>Adinetidae</taxon>
        <taxon>Adineta</taxon>
    </lineage>
</organism>
<feature type="compositionally biased region" description="Polar residues" evidence="1">
    <location>
        <begin position="128"/>
        <end position="151"/>
    </location>
</feature>
<accession>A0A815U5D1</accession>
<protein>
    <submittedName>
        <fullName evidence="2">Uncharacterized protein</fullName>
    </submittedName>
</protein>
<proteinExistence type="predicted"/>
<feature type="compositionally biased region" description="Basic and acidic residues" evidence="1">
    <location>
        <begin position="194"/>
        <end position="204"/>
    </location>
</feature>
<evidence type="ECO:0000313" key="3">
    <source>
        <dbReference type="Proteomes" id="UP000663828"/>
    </source>
</evidence>
<feature type="region of interest" description="Disordered" evidence="1">
    <location>
        <begin position="128"/>
        <end position="204"/>
    </location>
</feature>
<name>A0A815U5D1_ADIRI</name>
<comment type="caution">
    <text evidence="2">The sequence shown here is derived from an EMBL/GenBank/DDBJ whole genome shotgun (WGS) entry which is preliminary data.</text>
</comment>
<dbReference type="EMBL" id="CAJNOR010004588">
    <property type="protein sequence ID" value="CAF1514030.1"/>
    <property type="molecule type" value="Genomic_DNA"/>
</dbReference>
<feature type="compositionally biased region" description="Low complexity" evidence="1">
    <location>
        <begin position="7"/>
        <end position="22"/>
    </location>
</feature>
<dbReference type="AlphaFoldDB" id="A0A815U5D1"/>